<keyword evidence="4" id="KW-0812">Transmembrane</keyword>
<keyword evidence="6" id="KW-0472">Membrane</keyword>
<evidence type="ECO:0000313" key="7">
    <source>
        <dbReference type="EMBL" id="QHT33180.1"/>
    </source>
</evidence>
<dbReference type="PANTHER" id="PTHR21461">
    <property type="entry name" value="GLYCOSYLTRANSFERASE FAMILY 92 PROTEIN"/>
    <property type="match status" value="1"/>
</dbReference>
<evidence type="ECO:0000256" key="3">
    <source>
        <dbReference type="ARBA" id="ARBA00022679"/>
    </source>
</evidence>
<dbReference type="EMBL" id="MN738959">
    <property type="protein sequence ID" value="QHT33180.1"/>
    <property type="molecule type" value="Genomic_DNA"/>
</dbReference>
<organism evidence="7">
    <name type="scientific">viral metagenome</name>
    <dbReference type="NCBI Taxonomy" id="1070528"/>
    <lineage>
        <taxon>unclassified sequences</taxon>
        <taxon>metagenomes</taxon>
        <taxon>organismal metagenomes</taxon>
    </lineage>
</organism>
<reference evidence="7" key="1">
    <citation type="journal article" date="2020" name="Nature">
        <title>Giant virus diversity and host interactions through global metagenomics.</title>
        <authorList>
            <person name="Schulz F."/>
            <person name="Roux S."/>
            <person name="Paez-Espino D."/>
            <person name="Jungbluth S."/>
            <person name="Walsh D.A."/>
            <person name="Denef V.J."/>
            <person name="McMahon K.D."/>
            <person name="Konstantinidis K.T."/>
            <person name="Eloe-Fadrosh E.A."/>
            <person name="Kyrpides N.C."/>
            <person name="Woyke T."/>
        </authorList>
    </citation>
    <scope>NUCLEOTIDE SEQUENCE</scope>
    <source>
        <strain evidence="7">GVMAG-M-3300009161-34</strain>
    </source>
</reference>
<dbReference type="InterPro" id="IPR008166">
    <property type="entry name" value="Glyco_transf_92"/>
</dbReference>
<evidence type="ECO:0000256" key="5">
    <source>
        <dbReference type="ARBA" id="ARBA00022989"/>
    </source>
</evidence>
<protein>
    <recommendedName>
        <fullName evidence="8">Glycosyltransferase 2-like domain-containing protein</fullName>
    </recommendedName>
</protein>
<dbReference type="GO" id="GO:0005737">
    <property type="term" value="C:cytoplasm"/>
    <property type="evidence" value="ECO:0007669"/>
    <property type="project" value="TreeGrafter"/>
</dbReference>
<dbReference type="AlphaFoldDB" id="A0A6C0EY66"/>
<dbReference type="SUPFAM" id="SSF53448">
    <property type="entry name" value="Nucleotide-diphospho-sugar transferases"/>
    <property type="match status" value="1"/>
</dbReference>
<comment type="subcellular location">
    <subcellularLocation>
        <location evidence="1">Membrane</location>
        <topology evidence="1">Single-pass membrane protein</topology>
    </subcellularLocation>
</comment>
<name>A0A6C0EY66_9ZZZZ</name>
<keyword evidence="2" id="KW-0328">Glycosyltransferase</keyword>
<evidence type="ECO:0000256" key="2">
    <source>
        <dbReference type="ARBA" id="ARBA00022676"/>
    </source>
</evidence>
<accession>A0A6C0EY66</accession>
<keyword evidence="5" id="KW-1133">Transmembrane helix</keyword>
<dbReference type="InterPro" id="IPR029044">
    <property type="entry name" value="Nucleotide-diphossugar_trans"/>
</dbReference>
<evidence type="ECO:0000256" key="4">
    <source>
        <dbReference type="ARBA" id="ARBA00022692"/>
    </source>
</evidence>
<evidence type="ECO:0008006" key="8">
    <source>
        <dbReference type="Google" id="ProtNLM"/>
    </source>
</evidence>
<dbReference type="GO" id="GO:0016757">
    <property type="term" value="F:glycosyltransferase activity"/>
    <property type="evidence" value="ECO:0007669"/>
    <property type="project" value="UniProtKB-KW"/>
</dbReference>
<dbReference type="GO" id="GO:0016020">
    <property type="term" value="C:membrane"/>
    <property type="evidence" value="ECO:0007669"/>
    <property type="project" value="UniProtKB-SubCell"/>
</dbReference>
<keyword evidence="3" id="KW-0808">Transferase</keyword>
<proteinExistence type="predicted"/>
<sequence length="287" mass="33903">MATTLCLIAIFKNESHILKEWIEHYVKQGVDKFFLVDNGSTDEYYSILQPYIVAGKVDLVKDNKRHAQVELYNKHFLNKCRRYEWAIVCDLDEFIYGRKYCNSIKDFLGKVHNNFSQVFIPWKMFGANDFDTMDKQQPSSVISAFTKRINNNDNKNNKFRSFIYKGKLKYIFSKTIIRTKYLVKIGIHRSETLNTNYLTSYISKSNHMHENKDFTEINENIIENSALHLNHYAIQSLDWFMKVKATRGDINAANNENVRDKNYFDEYNFNDIEDLELSNITNIIDKS</sequence>
<dbReference type="Pfam" id="PF01697">
    <property type="entry name" value="Glyco_transf_92"/>
    <property type="match status" value="1"/>
</dbReference>
<dbReference type="PANTHER" id="PTHR21461:SF69">
    <property type="entry name" value="GLYCOSYLTRANSFERASE FAMILY 92 PROTEIN"/>
    <property type="match status" value="1"/>
</dbReference>
<evidence type="ECO:0000256" key="1">
    <source>
        <dbReference type="ARBA" id="ARBA00004167"/>
    </source>
</evidence>
<evidence type="ECO:0000256" key="6">
    <source>
        <dbReference type="ARBA" id="ARBA00023136"/>
    </source>
</evidence>